<keyword evidence="3" id="KW-1185">Reference proteome</keyword>
<protein>
    <submittedName>
        <fullName evidence="2">Uncharacterized protein</fullName>
    </submittedName>
</protein>
<feature type="chain" id="PRO_5032406465" evidence="1">
    <location>
        <begin position="29"/>
        <end position="85"/>
    </location>
</feature>
<proteinExistence type="predicted"/>
<name>A0A835BP26_9POAL</name>
<accession>A0A835BP26</accession>
<organism evidence="2 3">
    <name type="scientific">Digitaria exilis</name>
    <dbReference type="NCBI Taxonomy" id="1010633"/>
    <lineage>
        <taxon>Eukaryota</taxon>
        <taxon>Viridiplantae</taxon>
        <taxon>Streptophyta</taxon>
        <taxon>Embryophyta</taxon>
        <taxon>Tracheophyta</taxon>
        <taxon>Spermatophyta</taxon>
        <taxon>Magnoliopsida</taxon>
        <taxon>Liliopsida</taxon>
        <taxon>Poales</taxon>
        <taxon>Poaceae</taxon>
        <taxon>PACMAD clade</taxon>
        <taxon>Panicoideae</taxon>
        <taxon>Panicodae</taxon>
        <taxon>Paniceae</taxon>
        <taxon>Anthephorinae</taxon>
        <taxon>Digitaria</taxon>
    </lineage>
</organism>
<keyword evidence="1" id="KW-0732">Signal</keyword>
<dbReference type="EMBL" id="JACEFO010001910">
    <property type="protein sequence ID" value="KAF8694265.1"/>
    <property type="molecule type" value="Genomic_DNA"/>
</dbReference>
<dbReference type="AlphaFoldDB" id="A0A835BP26"/>
<sequence>MARMMLYLMATSLMVLVMISSNSPSCEACLGPFFGPPCFHPPDNYCTDETCSPVCKENGYRTNRAYCQKPKKGRNSWFCCCPQPR</sequence>
<feature type="signal peptide" evidence="1">
    <location>
        <begin position="1"/>
        <end position="28"/>
    </location>
</feature>
<evidence type="ECO:0000256" key="1">
    <source>
        <dbReference type="SAM" id="SignalP"/>
    </source>
</evidence>
<evidence type="ECO:0000313" key="2">
    <source>
        <dbReference type="EMBL" id="KAF8694265.1"/>
    </source>
</evidence>
<comment type="caution">
    <text evidence="2">The sequence shown here is derived from an EMBL/GenBank/DDBJ whole genome shotgun (WGS) entry which is preliminary data.</text>
</comment>
<dbReference type="Proteomes" id="UP000636709">
    <property type="component" value="Unassembled WGS sequence"/>
</dbReference>
<gene>
    <name evidence="2" type="ORF">HU200_038403</name>
</gene>
<reference evidence="2" key="1">
    <citation type="submission" date="2020-07" db="EMBL/GenBank/DDBJ databases">
        <title>Genome sequence and genetic diversity analysis of an under-domesticated orphan crop, white fonio (Digitaria exilis).</title>
        <authorList>
            <person name="Bennetzen J.L."/>
            <person name="Chen S."/>
            <person name="Ma X."/>
            <person name="Wang X."/>
            <person name="Yssel A.E.J."/>
            <person name="Chaluvadi S.R."/>
            <person name="Johnson M."/>
            <person name="Gangashetty P."/>
            <person name="Hamidou F."/>
            <person name="Sanogo M.D."/>
            <person name="Zwaenepoel A."/>
            <person name="Wallace J."/>
            <person name="Van De Peer Y."/>
            <person name="Van Deynze A."/>
        </authorList>
    </citation>
    <scope>NUCLEOTIDE SEQUENCE</scope>
    <source>
        <tissue evidence="2">Leaves</tissue>
    </source>
</reference>
<evidence type="ECO:0000313" key="3">
    <source>
        <dbReference type="Proteomes" id="UP000636709"/>
    </source>
</evidence>